<accession>A0ABD3ZPH2</accession>
<organism evidence="1 2">
    <name type="scientific">Bacillus subtilis subsp. subtilis</name>
    <dbReference type="NCBI Taxonomy" id="135461"/>
    <lineage>
        <taxon>Bacteria</taxon>
        <taxon>Bacillati</taxon>
        <taxon>Bacillota</taxon>
        <taxon>Bacilli</taxon>
        <taxon>Bacillales</taxon>
        <taxon>Bacillaceae</taxon>
        <taxon>Bacillus</taxon>
    </lineage>
</organism>
<evidence type="ECO:0000313" key="1">
    <source>
        <dbReference type="EMBL" id="KIL30048.1"/>
    </source>
</evidence>
<comment type="caution">
    <text evidence="1">The sequence shown here is derived from an EMBL/GenBank/DDBJ whole genome shotgun (WGS) entry which is preliminary data.</text>
</comment>
<gene>
    <name evidence="1" type="ORF">B4067_0605</name>
</gene>
<proteinExistence type="predicted"/>
<protein>
    <submittedName>
        <fullName evidence="1">Uncharacterized protein</fullName>
    </submittedName>
</protein>
<dbReference type="EMBL" id="JSXS01000138">
    <property type="protein sequence ID" value="KIL30048.1"/>
    <property type="molecule type" value="Genomic_DNA"/>
</dbReference>
<dbReference type="Proteomes" id="UP000031970">
    <property type="component" value="Unassembled WGS sequence"/>
</dbReference>
<sequence>MMLVTMIPCIIPFIGVRNITLPSQCSSGFHRLKVMIQYTNVSQLQSIVGADIHYIRD</sequence>
<reference evidence="1 2" key="1">
    <citation type="submission" date="2014-11" db="EMBL/GenBank/DDBJ databases">
        <title>Draft Genome Sequences of Nine Bacillus subtilis Strains that Form Spores with High Heat-Resistance.</title>
        <authorList>
            <person name="Krawcyk A.O."/>
            <person name="Berendsen E.M."/>
            <person name="de Jong A."/>
            <person name="Holsappel S."/>
            <person name="Eijlander R.T."/>
            <person name="Wells-Bennik M."/>
            <person name="Kuipers O.P."/>
        </authorList>
    </citation>
    <scope>NUCLEOTIDE SEQUENCE [LARGE SCALE GENOMIC DNA]</scope>
    <source>
        <strain evidence="1 2">B4067</strain>
    </source>
</reference>
<evidence type="ECO:0000313" key="2">
    <source>
        <dbReference type="Proteomes" id="UP000031970"/>
    </source>
</evidence>
<dbReference type="AlphaFoldDB" id="A0ABD3ZPH2"/>
<name>A0ABD3ZPH2_BACIU</name>